<protein>
    <recommendedName>
        <fullName evidence="6">Late embryogenesis abundant protein LEA-2 subgroup domain-containing protein</fullName>
    </recommendedName>
</protein>
<evidence type="ECO:0000313" key="7">
    <source>
        <dbReference type="EMBL" id="KAL3636742.1"/>
    </source>
</evidence>
<evidence type="ECO:0000313" key="8">
    <source>
        <dbReference type="Proteomes" id="UP001632038"/>
    </source>
</evidence>
<proteinExistence type="predicted"/>
<evidence type="ECO:0000256" key="1">
    <source>
        <dbReference type="ARBA" id="ARBA00004167"/>
    </source>
</evidence>
<dbReference type="Proteomes" id="UP001632038">
    <property type="component" value="Unassembled WGS sequence"/>
</dbReference>
<reference evidence="8" key="1">
    <citation type="journal article" date="2024" name="IScience">
        <title>Strigolactones Initiate the Formation of Haustorium-like Structures in Castilleja.</title>
        <authorList>
            <person name="Buerger M."/>
            <person name="Peterson D."/>
            <person name="Chory J."/>
        </authorList>
    </citation>
    <scope>NUCLEOTIDE SEQUENCE [LARGE SCALE GENOMIC DNA]</scope>
</reference>
<organism evidence="7 8">
    <name type="scientific">Castilleja foliolosa</name>
    <dbReference type="NCBI Taxonomy" id="1961234"/>
    <lineage>
        <taxon>Eukaryota</taxon>
        <taxon>Viridiplantae</taxon>
        <taxon>Streptophyta</taxon>
        <taxon>Embryophyta</taxon>
        <taxon>Tracheophyta</taxon>
        <taxon>Spermatophyta</taxon>
        <taxon>Magnoliopsida</taxon>
        <taxon>eudicotyledons</taxon>
        <taxon>Gunneridae</taxon>
        <taxon>Pentapetalae</taxon>
        <taxon>asterids</taxon>
        <taxon>lamiids</taxon>
        <taxon>Lamiales</taxon>
        <taxon>Orobanchaceae</taxon>
        <taxon>Pedicularideae</taxon>
        <taxon>Castillejinae</taxon>
        <taxon>Castilleja</taxon>
    </lineage>
</organism>
<name>A0ABD3D4V5_9LAMI</name>
<feature type="transmembrane region" description="Helical" evidence="5">
    <location>
        <begin position="7"/>
        <end position="30"/>
    </location>
</feature>
<accession>A0ABD3D4V5</accession>
<evidence type="ECO:0000256" key="5">
    <source>
        <dbReference type="SAM" id="Phobius"/>
    </source>
</evidence>
<dbReference type="InterPro" id="IPR004864">
    <property type="entry name" value="LEA_2"/>
</dbReference>
<dbReference type="SUPFAM" id="SSF117070">
    <property type="entry name" value="LEA14-like"/>
    <property type="match status" value="1"/>
</dbReference>
<comment type="caution">
    <text evidence="7">The sequence shown here is derived from an EMBL/GenBank/DDBJ whole genome shotgun (WGS) entry which is preliminary data.</text>
</comment>
<keyword evidence="3 5" id="KW-1133">Transmembrane helix</keyword>
<feature type="domain" description="Late embryogenesis abundant protein LEA-2 subgroup" evidence="6">
    <location>
        <begin position="68"/>
        <end position="150"/>
    </location>
</feature>
<evidence type="ECO:0000256" key="3">
    <source>
        <dbReference type="ARBA" id="ARBA00022989"/>
    </source>
</evidence>
<keyword evidence="4 5" id="KW-0472">Membrane</keyword>
<dbReference type="PANTHER" id="PTHR31234:SF65">
    <property type="entry name" value="LATE EMBRYOGENESIS ABUNDANT PROTEIN, LEA_2 SUBGROUP"/>
    <property type="match status" value="1"/>
</dbReference>
<dbReference type="Pfam" id="PF03168">
    <property type="entry name" value="LEA_2"/>
    <property type="match status" value="1"/>
</dbReference>
<sequence>MVKKTSICLYISAAAVTLAVIVLTIGFTILKPKNPITTVDSISISDLHFKINLPKLRPQINLTLDANVTVKNPNLAGFKYDKTSAVLRYRGNDVGEILIPAGNIPGSRARRFDLRLALMADRILAISDLSSDAVSGTLPLQVYLSILGKVRLLVSVRVIAAAACDFEVHLIRRSVVNQTCRYKTKL</sequence>
<gene>
    <name evidence="7" type="ORF">CASFOL_019041</name>
</gene>
<evidence type="ECO:0000259" key="6">
    <source>
        <dbReference type="Pfam" id="PF03168"/>
    </source>
</evidence>
<dbReference type="AlphaFoldDB" id="A0ABD3D4V5"/>
<evidence type="ECO:0000256" key="4">
    <source>
        <dbReference type="ARBA" id="ARBA00023136"/>
    </source>
</evidence>
<dbReference type="PANTHER" id="PTHR31234">
    <property type="entry name" value="LATE EMBRYOGENESIS ABUNDANT (LEA) HYDROXYPROLINE-RICH GLYCOPROTEIN FAMILY"/>
    <property type="match status" value="1"/>
</dbReference>
<dbReference type="GO" id="GO:0016020">
    <property type="term" value="C:membrane"/>
    <property type="evidence" value="ECO:0007669"/>
    <property type="project" value="UniProtKB-SubCell"/>
</dbReference>
<keyword evidence="8" id="KW-1185">Reference proteome</keyword>
<comment type="subcellular location">
    <subcellularLocation>
        <location evidence="1">Membrane</location>
        <topology evidence="1">Single-pass membrane protein</topology>
    </subcellularLocation>
</comment>
<dbReference type="EMBL" id="JAVIJP010000026">
    <property type="protein sequence ID" value="KAL3636742.1"/>
    <property type="molecule type" value="Genomic_DNA"/>
</dbReference>
<evidence type="ECO:0000256" key="2">
    <source>
        <dbReference type="ARBA" id="ARBA00022692"/>
    </source>
</evidence>
<dbReference type="InterPro" id="IPR044839">
    <property type="entry name" value="NDR1-like"/>
</dbReference>
<keyword evidence="2 5" id="KW-0812">Transmembrane</keyword>
<dbReference type="Gene3D" id="2.60.40.1820">
    <property type="match status" value="1"/>
</dbReference>